<evidence type="ECO:0000313" key="2">
    <source>
        <dbReference type="EMBL" id="ROT84470.1"/>
    </source>
</evidence>
<organism evidence="2 3">
    <name type="scientific">Penaeus vannamei</name>
    <name type="common">Whiteleg shrimp</name>
    <name type="synonym">Litopenaeus vannamei</name>
    <dbReference type="NCBI Taxonomy" id="6689"/>
    <lineage>
        <taxon>Eukaryota</taxon>
        <taxon>Metazoa</taxon>
        <taxon>Ecdysozoa</taxon>
        <taxon>Arthropoda</taxon>
        <taxon>Crustacea</taxon>
        <taxon>Multicrustacea</taxon>
        <taxon>Malacostraca</taxon>
        <taxon>Eumalacostraca</taxon>
        <taxon>Eucarida</taxon>
        <taxon>Decapoda</taxon>
        <taxon>Dendrobranchiata</taxon>
        <taxon>Penaeoidea</taxon>
        <taxon>Penaeidae</taxon>
        <taxon>Penaeus</taxon>
    </lineage>
</organism>
<feature type="region of interest" description="Disordered" evidence="1">
    <location>
        <begin position="121"/>
        <end position="219"/>
    </location>
</feature>
<dbReference type="EMBL" id="QCYY01000534">
    <property type="protein sequence ID" value="ROT84470.1"/>
    <property type="molecule type" value="Genomic_DNA"/>
</dbReference>
<comment type="caution">
    <text evidence="2">The sequence shown here is derived from an EMBL/GenBank/DDBJ whole genome shotgun (WGS) entry which is preliminary data.</text>
</comment>
<feature type="region of interest" description="Disordered" evidence="1">
    <location>
        <begin position="21"/>
        <end position="54"/>
    </location>
</feature>
<feature type="compositionally biased region" description="Polar residues" evidence="1">
    <location>
        <begin position="141"/>
        <end position="150"/>
    </location>
</feature>
<name>A0A3R7QZ88_PENVA</name>
<dbReference type="Proteomes" id="UP000283509">
    <property type="component" value="Unassembled WGS sequence"/>
</dbReference>
<feature type="compositionally biased region" description="Polar residues" evidence="1">
    <location>
        <begin position="205"/>
        <end position="219"/>
    </location>
</feature>
<accession>A0A3R7QZ88</accession>
<gene>
    <name evidence="2" type="ORF">C7M84_022320</name>
</gene>
<proteinExistence type="predicted"/>
<reference evidence="2 3" key="2">
    <citation type="submission" date="2019-01" db="EMBL/GenBank/DDBJ databases">
        <title>The decoding of complex shrimp genome reveals the adaptation for benthos swimmer, frequently molting mechanism and breeding impact on genome.</title>
        <authorList>
            <person name="Sun Y."/>
            <person name="Gao Y."/>
            <person name="Yu Y."/>
        </authorList>
    </citation>
    <scope>NUCLEOTIDE SEQUENCE [LARGE SCALE GENOMIC DNA]</scope>
    <source>
        <tissue evidence="2">Muscle</tissue>
    </source>
</reference>
<keyword evidence="3" id="KW-1185">Reference proteome</keyword>
<dbReference type="AlphaFoldDB" id="A0A3R7QZ88"/>
<sequence length="458" mass="48890">MQVSRPIGLLIYAALCEAPGPGGRPSAATGVPSDGRARGRRLASQSVAPPGPRVSGLAQELIKLVLHNDGGGNEVFVTSSAGFCSTGNVDTWRRRAAGGQGTRGGGGHRVDLSLVVALETALPRPRHQEGRGQANVASGVASRSPQNSAATWAPTPSCRRATPLAAPPPLRRRSEENENKIQSASAAASLKQEASAVETQDTRGQHGTRSRLQNKTNTSISSSIDKRWWGEGRRGGRAERFCAHYVVSLFVFFTRFCWAIVHAVSEPVLVRFRRDYLLRDAASTSAVDTSRPNSATARGGDGGCKTSCLIGGVASEGEHKTRLDTYNFPLPPTGAVSLSSSSRRPVSRAPCLLLEGRVRHAARLLRLEMAPMPLSRLVFPASLILPSRVPCSNNPPRVVFSFGSSFSREIYRPSPSSPLPPLPLLLPPLAFVAKTTGILFFLDAHTSTCSTREPTNLQ</sequence>
<protein>
    <submittedName>
        <fullName evidence="2">Uncharacterized protein</fullName>
    </submittedName>
</protein>
<reference evidence="2 3" key="1">
    <citation type="submission" date="2018-04" db="EMBL/GenBank/DDBJ databases">
        <authorList>
            <person name="Zhang X."/>
            <person name="Yuan J."/>
            <person name="Li F."/>
            <person name="Xiang J."/>
        </authorList>
    </citation>
    <scope>NUCLEOTIDE SEQUENCE [LARGE SCALE GENOMIC DNA]</scope>
    <source>
        <tissue evidence="2">Muscle</tissue>
    </source>
</reference>
<evidence type="ECO:0000256" key="1">
    <source>
        <dbReference type="SAM" id="MobiDB-lite"/>
    </source>
</evidence>
<evidence type="ECO:0000313" key="3">
    <source>
        <dbReference type="Proteomes" id="UP000283509"/>
    </source>
</evidence>